<gene>
    <name evidence="1" type="ORF">ACFO9E_26080</name>
</gene>
<dbReference type="EMBL" id="JBHSFE010000021">
    <property type="protein sequence ID" value="MFC4611236.1"/>
    <property type="molecule type" value="Genomic_DNA"/>
</dbReference>
<keyword evidence="2" id="KW-1185">Reference proteome</keyword>
<dbReference type="Proteomes" id="UP001595993">
    <property type="component" value="Unassembled WGS sequence"/>
</dbReference>
<reference evidence="2" key="1">
    <citation type="journal article" date="2019" name="Int. J. Syst. Evol. Microbiol.">
        <title>The Global Catalogue of Microorganisms (GCM) 10K type strain sequencing project: providing services to taxonomists for standard genome sequencing and annotation.</title>
        <authorList>
            <consortium name="The Broad Institute Genomics Platform"/>
            <consortium name="The Broad Institute Genome Sequencing Center for Infectious Disease"/>
            <person name="Wu L."/>
            <person name="Ma J."/>
        </authorList>
    </citation>
    <scope>NUCLEOTIDE SEQUENCE [LARGE SCALE GENOMIC DNA]</scope>
    <source>
        <strain evidence="2">CGMCC 4.7139</strain>
    </source>
</reference>
<name>A0ABV9GDX3_9ACTN</name>
<protein>
    <submittedName>
        <fullName evidence="1">HEXXH motif-containing putative peptide modification protein</fullName>
    </submittedName>
</protein>
<evidence type="ECO:0000313" key="2">
    <source>
        <dbReference type="Proteomes" id="UP001595993"/>
    </source>
</evidence>
<evidence type="ECO:0000313" key="1">
    <source>
        <dbReference type="EMBL" id="MFC4611236.1"/>
    </source>
</evidence>
<sequence>MTIPTAETLFSLAGVEEHRQDRTRRIGTVLGNRIEASAEYDEALTYAVAHHLLEGAEHAARNQDAESLAWYRQSEAADFHDLTTDTEVGRCLIVQPERAELLQSPLSETAYYLLRPDSARASDATLELVTRAIASATSHGFGPLLKQHSRVICLLDKRKLDETLHSWSLTRLPGTVFTDYTEHPEVLARDLIHEAAHNCLNNALAARQIKLPADVTFFSPWRGTPRPVFGFLHACWAFALTTLYAQKAQLSAGAQAADFFAAYFSRQHGQLMAASDSLTVALPFLADHEIRERIGVAVSTAVAAASVRA</sequence>
<organism evidence="1 2">
    <name type="scientific">Streptomyces maoxianensis</name>
    <dbReference type="NCBI Taxonomy" id="1459942"/>
    <lineage>
        <taxon>Bacteria</taxon>
        <taxon>Bacillati</taxon>
        <taxon>Actinomycetota</taxon>
        <taxon>Actinomycetes</taxon>
        <taxon>Kitasatosporales</taxon>
        <taxon>Streptomycetaceae</taxon>
        <taxon>Streptomyces</taxon>
    </lineage>
</organism>
<dbReference type="NCBIfam" id="TIGR04267">
    <property type="entry name" value="mod_HExxH"/>
    <property type="match status" value="1"/>
</dbReference>
<accession>A0ABV9GDX3</accession>
<comment type="caution">
    <text evidence="1">The sequence shown here is derived from an EMBL/GenBank/DDBJ whole genome shotgun (WGS) entry which is preliminary data.</text>
</comment>
<dbReference type="InterPro" id="IPR026337">
    <property type="entry name" value="AKG_HExxH"/>
</dbReference>
<proteinExistence type="predicted"/>
<dbReference type="RefSeq" id="WP_381200080.1">
    <property type="nucleotide sequence ID" value="NZ_JBHSFE010000021.1"/>
</dbReference>